<evidence type="ECO:0000313" key="1">
    <source>
        <dbReference type="Proteomes" id="UP000887580"/>
    </source>
</evidence>
<sequence length="168" mass="18881">TLIYEVLEFEICDNCAGTSRVCYESWNGWEDSDAVGSCSDPNSCEFIVKDDEDGIYFGTDRVFKDEFIQTKDGACLTTLMKFPKAHVLPNQDYRSCDPKMDDVKMIKLFVDMDPECTIKVKNARIYLPEVTSGESKVSPTKSLSKDSSEASLFPIWGYIIIIVGIVVL</sequence>
<name>A0AC35GCF4_9BILA</name>
<dbReference type="WBParaSite" id="PS1159_v2.g3664.t1">
    <property type="protein sequence ID" value="PS1159_v2.g3664.t1"/>
    <property type="gene ID" value="PS1159_v2.g3664"/>
</dbReference>
<proteinExistence type="predicted"/>
<dbReference type="Proteomes" id="UP000887580">
    <property type="component" value="Unplaced"/>
</dbReference>
<organism evidence="1 2">
    <name type="scientific">Panagrolaimus sp. PS1159</name>
    <dbReference type="NCBI Taxonomy" id="55785"/>
    <lineage>
        <taxon>Eukaryota</taxon>
        <taxon>Metazoa</taxon>
        <taxon>Ecdysozoa</taxon>
        <taxon>Nematoda</taxon>
        <taxon>Chromadorea</taxon>
        <taxon>Rhabditida</taxon>
        <taxon>Tylenchina</taxon>
        <taxon>Panagrolaimomorpha</taxon>
        <taxon>Panagrolaimoidea</taxon>
        <taxon>Panagrolaimidae</taxon>
        <taxon>Panagrolaimus</taxon>
    </lineage>
</organism>
<evidence type="ECO:0000313" key="2">
    <source>
        <dbReference type="WBParaSite" id="PS1159_v2.g3664.t1"/>
    </source>
</evidence>
<reference evidence="2" key="1">
    <citation type="submission" date="2022-11" db="UniProtKB">
        <authorList>
            <consortium name="WormBaseParasite"/>
        </authorList>
    </citation>
    <scope>IDENTIFICATION</scope>
</reference>
<accession>A0AC35GCF4</accession>
<protein>
    <submittedName>
        <fullName evidence="2">Uncharacterized protein</fullName>
    </submittedName>
</protein>